<gene>
    <name evidence="1" type="ORF">HNR46_003987</name>
</gene>
<protein>
    <recommendedName>
        <fullName evidence="3">DUF707 domain-containing protein</fullName>
    </recommendedName>
</protein>
<dbReference type="PANTHER" id="PTHR31210">
    <property type="entry name" value="OS06G0731900 PROTEIN"/>
    <property type="match status" value="1"/>
</dbReference>
<dbReference type="AlphaFoldDB" id="A0A840V9H7"/>
<dbReference type="Proteomes" id="UP000557717">
    <property type="component" value="Unassembled WGS sequence"/>
</dbReference>
<dbReference type="EMBL" id="JACHFD010000033">
    <property type="protein sequence ID" value="MBB5353726.1"/>
    <property type="molecule type" value="Genomic_DNA"/>
</dbReference>
<name>A0A840V9H7_9BACT</name>
<dbReference type="PANTHER" id="PTHR31210:SF43">
    <property type="entry name" value="STORAGE PROTEIN-RELATED"/>
    <property type="match status" value="1"/>
</dbReference>
<keyword evidence="2" id="KW-1185">Reference proteome</keyword>
<proteinExistence type="predicted"/>
<comment type="caution">
    <text evidence="1">The sequence shown here is derived from an EMBL/GenBank/DDBJ whole genome shotgun (WGS) entry which is preliminary data.</text>
</comment>
<evidence type="ECO:0008006" key="3">
    <source>
        <dbReference type="Google" id="ProtNLM"/>
    </source>
</evidence>
<sequence length="446" mass="50242">MNPAPFQDDPDLRNTGDAESSAEIILRTGPELGATLEAFLSTGDPFFWLIDEQVYFEGDWNEFFESFSRCDVDLLATVVRRRSEEPDWHWWRSLKAPDDHSAADGVAAMLPLARLSRAAAEAVMEGLKNGWSGHHEAVVPTLVAGAGLQIEDIGGEGSFTPEGRSGCWYNADSWNWREPVKHVPGMMHHPVPCLAIQPARERLRRIPENFLPRILFASPVGANAQPLVEQALASFQAAGADCFLLQYDEADILFPNNPTTIKDRGYKWQLALRHLTPEKVANYDFIFYWDDDLDCTGFDPLRFVRIMTANRLSLAQPAIRSPHGLSHGITAWRACPLPRRFKDSDEPLPVVGRLTNFVEIMAPVFTRDAWTEFHSYLDEENGSGWGYDYVPLGRKGIVDALPVVHTRPVQSINSASEAELRRFLDTQGLFRYQPVEEGWLFDPMDT</sequence>
<organism evidence="1 2">
    <name type="scientific">Haloferula luteola</name>
    <dbReference type="NCBI Taxonomy" id="595692"/>
    <lineage>
        <taxon>Bacteria</taxon>
        <taxon>Pseudomonadati</taxon>
        <taxon>Verrucomicrobiota</taxon>
        <taxon>Verrucomicrobiia</taxon>
        <taxon>Verrucomicrobiales</taxon>
        <taxon>Verrucomicrobiaceae</taxon>
        <taxon>Haloferula</taxon>
    </lineage>
</organism>
<evidence type="ECO:0000313" key="1">
    <source>
        <dbReference type="EMBL" id="MBB5353726.1"/>
    </source>
</evidence>
<accession>A0A840V9H7</accession>
<dbReference type="Pfam" id="PF05212">
    <property type="entry name" value="DUF707"/>
    <property type="match status" value="1"/>
</dbReference>
<dbReference type="InterPro" id="IPR007877">
    <property type="entry name" value="DUF707"/>
</dbReference>
<reference evidence="1 2" key="1">
    <citation type="submission" date="2020-08" db="EMBL/GenBank/DDBJ databases">
        <title>Genomic Encyclopedia of Type Strains, Phase IV (KMG-IV): sequencing the most valuable type-strain genomes for metagenomic binning, comparative biology and taxonomic classification.</title>
        <authorList>
            <person name="Goeker M."/>
        </authorList>
    </citation>
    <scope>NUCLEOTIDE SEQUENCE [LARGE SCALE GENOMIC DNA]</scope>
    <source>
        <strain evidence="1 2">YC6886</strain>
    </source>
</reference>
<dbReference type="RefSeq" id="WP_184022012.1">
    <property type="nucleotide sequence ID" value="NZ_JACHFD010000033.1"/>
</dbReference>
<evidence type="ECO:0000313" key="2">
    <source>
        <dbReference type="Proteomes" id="UP000557717"/>
    </source>
</evidence>